<gene>
    <name evidence="1" type="ORF">VNO78_10661</name>
</gene>
<dbReference type="AlphaFoldDB" id="A0AAN9SRS7"/>
<comment type="caution">
    <text evidence="1">The sequence shown here is derived from an EMBL/GenBank/DDBJ whole genome shotgun (WGS) entry which is preliminary data.</text>
</comment>
<dbReference type="EMBL" id="JAYMYS010000003">
    <property type="protein sequence ID" value="KAK7399478.1"/>
    <property type="molecule type" value="Genomic_DNA"/>
</dbReference>
<accession>A0AAN9SRS7</accession>
<evidence type="ECO:0000313" key="2">
    <source>
        <dbReference type="Proteomes" id="UP001386955"/>
    </source>
</evidence>
<proteinExistence type="predicted"/>
<name>A0AAN9SRS7_PSOTE</name>
<keyword evidence="2" id="KW-1185">Reference proteome</keyword>
<organism evidence="1 2">
    <name type="scientific">Psophocarpus tetragonolobus</name>
    <name type="common">Winged bean</name>
    <name type="synonym">Dolichos tetragonolobus</name>
    <dbReference type="NCBI Taxonomy" id="3891"/>
    <lineage>
        <taxon>Eukaryota</taxon>
        <taxon>Viridiplantae</taxon>
        <taxon>Streptophyta</taxon>
        <taxon>Embryophyta</taxon>
        <taxon>Tracheophyta</taxon>
        <taxon>Spermatophyta</taxon>
        <taxon>Magnoliopsida</taxon>
        <taxon>eudicotyledons</taxon>
        <taxon>Gunneridae</taxon>
        <taxon>Pentapetalae</taxon>
        <taxon>rosids</taxon>
        <taxon>fabids</taxon>
        <taxon>Fabales</taxon>
        <taxon>Fabaceae</taxon>
        <taxon>Papilionoideae</taxon>
        <taxon>50 kb inversion clade</taxon>
        <taxon>NPAAA clade</taxon>
        <taxon>indigoferoid/millettioid clade</taxon>
        <taxon>Phaseoleae</taxon>
        <taxon>Psophocarpus</taxon>
    </lineage>
</organism>
<dbReference type="Proteomes" id="UP001386955">
    <property type="component" value="Unassembled WGS sequence"/>
</dbReference>
<sequence>MVESFTLYFAASMEQVAVIAPGVDFFASNAFQFVKDGEIVDEEYMYTTSLNLVVGVVDFNAFGVLVYKTFDFLVVGTAGFNAFGMLRIVEFVEEYLGWLNWCLGALDPFYPFRGLLTLWKNTWVG</sequence>
<evidence type="ECO:0000313" key="1">
    <source>
        <dbReference type="EMBL" id="KAK7399478.1"/>
    </source>
</evidence>
<protein>
    <submittedName>
        <fullName evidence="1">Uncharacterized protein</fullName>
    </submittedName>
</protein>
<reference evidence="1 2" key="1">
    <citation type="submission" date="2024-01" db="EMBL/GenBank/DDBJ databases">
        <title>The genomes of 5 underutilized Papilionoideae crops provide insights into root nodulation and disease resistanc.</title>
        <authorList>
            <person name="Jiang F."/>
        </authorList>
    </citation>
    <scope>NUCLEOTIDE SEQUENCE [LARGE SCALE GENOMIC DNA]</scope>
    <source>
        <strain evidence="1">DUOXIRENSHENG_FW03</strain>
        <tissue evidence="1">Leaves</tissue>
    </source>
</reference>